<evidence type="ECO:0000256" key="2">
    <source>
        <dbReference type="ARBA" id="ARBA00022840"/>
    </source>
</evidence>
<protein>
    <submittedName>
        <fullName evidence="11">Myosin motor domain-containing protein</fullName>
    </submittedName>
</protein>
<evidence type="ECO:0000313" key="9">
    <source>
        <dbReference type="EMBL" id="VDM52696.1"/>
    </source>
</evidence>
<keyword evidence="6" id="KW-1133">Transmembrane helix</keyword>
<dbReference type="Gene3D" id="1.20.120.720">
    <property type="entry name" value="Myosin VI head, motor domain, U50 subdomain"/>
    <property type="match status" value="1"/>
</dbReference>
<dbReference type="STRING" id="334426.A0A158PDU2"/>
<sequence>MCDNLHLIIYIIFVTLATNLSTFIEAIKNIFNSFGCAKTTKNDDATRFGYHVEFLYKKNHVVGLNVCNALPLETTRVVSQKPGERNFNVFYEICAGMPSDVKATYGIREQQKFFYLSQVSVANIAQDDFDKFGRLDSSLEIVGFSDEQRQTIYKILATILHLGNMYFKQRRNIQSESDYVEVGNDVELKWTSYLLEVDINRLKTNEGFAKTACNMSQALDTRDAVAMTLYEVLFSWIVNKISSHFKCADYNAVISVIDCYGIERYNNNGLEQLLINTVNEKLENVFIKQTFINEMANYASEGLIFDWKIPPTLENDKVIDLLCRKPNGLLHLINDECKFPKTSDESYLRHCNLNHLDKNVYGKAKNKDKQQLSIRHSFGTTWYSVHGFVQRNRRSLPTQIASVLSRNRENANYNVYAANQFNTSSTALTEKILSSQSHFVRCLKSNNERRPASLDPATLARQLKAFSVLETLHFRQIGFPLRIPFKRFTQSYRCLLPSEIALCQNQKEIIIDILDGQGVKFVNEFRIGTNYVFLRDRLADQLQTTSERIQRDAAYVIQKTIRMYVVRKEYLRKRNAVVRIQAGVRSWKARKESCILREQTFKKLSSETKLNHRLNVYHEALMSGHSNQVRVLIKKFSKILERVLTDHCRSAHQRYLVCALSLVNMLYVKGHLLEPRREPILTPFLHKGDDTDFRLSLQIFKVVLKYMNDRTLSKEQLDDLGRYIVKQGIENPCQRDEIFVQLCNQIHRNPDKEAQSRCCRLLLHAVGTFAPTKLVLPMLISFCRQQRPSLQTQLLNTIARRMTIPNYEIARLLPASVLEMRAIYNLRNPAVEVSSQDGQTHVVEAHSWITSEKGIGNPNGWSVEVETKKMVYHPTGAHFLHDVISEIELGKEENKKSFFFNYPNEKTLPPMNSKKTDLQVGHTQVKM</sequence>
<dbReference type="SMART" id="SM00139">
    <property type="entry name" value="MyTH4"/>
    <property type="match status" value="1"/>
</dbReference>
<keyword evidence="6" id="KW-0812">Transmembrane</keyword>
<dbReference type="InterPro" id="IPR051567">
    <property type="entry name" value="Unconventional_Myosin_ATPase"/>
</dbReference>
<dbReference type="Pfam" id="PF00612">
    <property type="entry name" value="IQ"/>
    <property type="match status" value="2"/>
</dbReference>
<organism evidence="11">
    <name type="scientific">Angiostrongylus costaricensis</name>
    <name type="common">Nematode worm</name>
    <dbReference type="NCBI Taxonomy" id="334426"/>
    <lineage>
        <taxon>Eukaryota</taxon>
        <taxon>Metazoa</taxon>
        <taxon>Ecdysozoa</taxon>
        <taxon>Nematoda</taxon>
        <taxon>Chromadorea</taxon>
        <taxon>Rhabditida</taxon>
        <taxon>Rhabditina</taxon>
        <taxon>Rhabditomorpha</taxon>
        <taxon>Strongyloidea</taxon>
        <taxon>Metastrongylidae</taxon>
        <taxon>Angiostrongylus</taxon>
    </lineage>
</organism>
<dbReference type="PROSITE" id="PS51016">
    <property type="entry name" value="MYTH4"/>
    <property type="match status" value="1"/>
</dbReference>
<keyword evidence="3 5" id="KW-0518">Myosin</keyword>
<dbReference type="InterPro" id="IPR027417">
    <property type="entry name" value="P-loop_NTPase"/>
</dbReference>
<dbReference type="InterPro" id="IPR036961">
    <property type="entry name" value="Kinesin_motor_dom_sf"/>
</dbReference>
<dbReference type="SMART" id="SM00015">
    <property type="entry name" value="IQ"/>
    <property type="match status" value="2"/>
</dbReference>
<comment type="similarity">
    <text evidence="5">Belongs to the TRAFAC class myosin-kinesin ATPase superfamily. Myosin family.</text>
</comment>
<evidence type="ECO:0000256" key="5">
    <source>
        <dbReference type="PROSITE-ProRule" id="PRU00782"/>
    </source>
</evidence>
<evidence type="ECO:0000256" key="4">
    <source>
        <dbReference type="ARBA" id="ARBA00023175"/>
    </source>
</evidence>
<dbReference type="Gene3D" id="1.20.5.190">
    <property type="match status" value="1"/>
</dbReference>
<dbReference type="Gene3D" id="1.10.10.820">
    <property type="match status" value="1"/>
</dbReference>
<accession>A0A158PDU2</accession>
<dbReference type="GO" id="GO:0016459">
    <property type="term" value="C:myosin complex"/>
    <property type="evidence" value="ECO:0007669"/>
    <property type="project" value="UniProtKB-KW"/>
</dbReference>
<evidence type="ECO:0000256" key="1">
    <source>
        <dbReference type="ARBA" id="ARBA00022741"/>
    </source>
</evidence>
<dbReference type="AlphaFoldDB" id="A0A158PDU2"/>
<dbReference type="InterPro" id="IPR000857">
    <property type="entry name" value="MyTH4_dom"/>
</dbReference>
<keyword evidence="10" id="KW-1185">Reference proteome</keyword>
<dbReference type="Pfam" id="PF00063">
    <property type="entry name" value="Myosin_head"/>
    <property type="match status" value="2"/>
</dbReference>
<feature type="domain" description="Myosin motor" evidence="8">
    <location>
        <begin position="1"/>
        <end position="550"/>
    </location>
</feature>
<dbReference type="PRINTS" id="PR00193">
    <property type="entry name" value="MYOSINHEAVY"/>
</dbReference>
<dbReference type="Proteomes" id="UP000267027">
    <property type="component" value="Unassembled WGS sequence"/>
</dbReference>
<dbReference type="InterPro" id="IPR001609">
    <property type="entry name" value="Myosin_head_motor_dom-like"/>
</dbReference>
<keyword evidence="6" id="KW-0472">Membrane</keyword>
<dbReference type="OMA" id="TTWYSVH"/>
<dbReference type="SUPFAM" id="SSF52540">
    <property type="entry name" value="P-loop containing nucleoside triphosphate hydrolases"/>
    <property type="match status" value="1"/>
</dbReference>
<feature type="domain" description="MyTH4" evidence="7">
    <location>
        <begin position="675"/>
        <end position="824"/>
    </location>
</feature>
<dbReference type="PROSITE" id="PS51456">
    <property type="entry name" value="MYOSIN_MOTOR"/>
    <property type="match status" value="1"/>
</dbReference>
<dbReference type="Gene3D" id="6.20.240.20">
    <property type="match status" value="1"/>
</dbReference>
<dbReference type="PANTHER" id="PTHR22692:SF26">
    <property type="entry name" value="SH3 DOMAIN-CONTAINING PROTEIN"/>
    <property type="match status" value="1"/>
</dbReference>
<evidence type="ECO:0000313" key="10">
    <source>
        <dbReference type="Proteomes" id="UP000267027"/>
    </source>
</evidence>
<dbReference type="InterPro" id="IPR000048">
    <property type="entry name" value="IQ_motif_EF-hand-BS"/>
</dbReference>
<name>A0A158PDU2_ANGCS</name>
<evidence type="ECO:0000256" key="6">
    <source>
        <dbReference type="SAM" id="Phobius"/>
    </source>
</evidence>
<feature type="transmembrane region" description="Helical" evidence="6">
    <location>
        <begin position="7"/>
        <end position="24"/>
    </location>
</feature>
<dbReference type="PROSITE" id="PS50096">
    <property type="entry name" value="IQ"/>
    <property type="match status" value="2"/>
</dbReference>
<dbReference type="GO" id="GO:0005524">
    <property type="term" value="F:ATP binding"/>
    <property type="evidence" value="ECO:0007669"/>
    <property type="project" value="UniProtKB-KW"/>
</dbReference>
<evidence type="ECO:0000256" key="3">
    <source>
        <dbReference type="ARBA" id="ARBA00023123"/>
    </source>
</evidence>
<dbReference type="GO" id="GO:0003774">
    <property type="term" value="F:cytoskeletal motor activity"/>
    <property type="evidence" value="ECO:0007669"/>
    <property type="project" value="InterPro"/>
</dbReference>
<dbReference type="PANTHER" id="PTHR22692">
    <property type="entry name" value="MYOSIN VII, XV"/>
    <property type="match status" value="1"/>
</dbReference>
<evidence type="ECO:0000313" key="11">
    <source>
        <dbReference type="WBParaSite" id="ACOC_0000111001-mRNA-1"/>
    </source>
</evidence>
<dbReference type="SMART" id="SM00242">
    <property type="entry name" value="MYSc"/>
    <property type="match status" value="1"/>
</dbReference>
<dbReference type="InterPro" id="IPR038185">
    <property type="entry name" value="MyTH4_dom_sf"/>
</dbReference>
<reference evidence="9 10" key="2">
    <citation type="submission" date="2018-11" db="EMBL/GenBank/DDBJ databases">
        <authorList>
            <consortium name="Pathogen Informatics"/>
        </authorList>
    </citation>
    <scope>NUCLEOTIDE SEQUENCE [LARGE SCALE GENOMIC DNA]</scope>
    <source>
        <strain evidence="9 10">Costa Rica</strain>
    </source>
</reference>
<dbReference type="Gene3D" id="1.25.40.530">
    <property type="entry name" value="MyTH4 domain"/>
    <property type="match status" value="1"/>
</dbReference>
<dbReference type="OrthoDB" id="312459at2759"/>
<evidence type="ECO:0000259" key="7">
    <source>
        <dbReference type="PROSITE" id="PS51016"/>
    </source>
</evidence>
<dbReference type="GO" id="GO:0003779">
    <property type="term" value="F:actin binding"/>
    <property type="evidence" value="ECO:0007669"/>
    <property type="project" value="UniProtKB-KW"/>
</dbReference>
<dbReference type="WBParaSite" id="ACOC_0000111001-mRNA-1">
    <property type="protein sequence ID" value="ACOC_0000111001-mRNA-1"/>
    <property type="gene ID" value="ACOC_0000111001"/>
</dbReference>
<dbReference type="EMBL" id="UYYA01000146">
    <property type="protein sequence ID" value="VDM52696.1"/>
    <property type="molecule type" value="Genomic_DNA"/>
</dbReference>
<keyword evidence="1" id="KW-0547">Nucleotide-binding</keyword>
<keyword evidence="4" id="KW-0505">Motor protein</keyword>
<keyword evidence="5" id="KW-0009">Actin-binding</keyword>
<comment type="caution">
    <text evidence="5">Lacks conserved residue(s) required for the propagation of feature annotation.</text>
</comment>
<feature type="region of interest" description="Actin-binding" evidence="5">
    <location>
        <begin position="425"/>
        <end position="447"/>
    </location>
</feature>
<dbReference type="Gene3D" id="1.20.58.530">
    <property type="match status" value="1"/>
</dbReference>
<dbReference type="Gene3D" id="3.40.850.10">
    <property type="entry name" value="Kinesin motor domain"/>
    <property type="match status" value="1"/>
</dbReference>
<keyword evidence="2" id="KW-0067">ATP-binding</keyword>
<proteinExistence type="inferred from homology"/>
<reference evidence="11" key="1">
    <citation type="submission" date="2016-04" db="UniProtKB">
        <authorList>
            <consortium name="WormBaseParasite"/>
        </authorList>
    </citation>
    <scope>IDENTIFICATION</scope>
</reference>
<evidence type="ECO:0000259" key="8">
    <source>
        <dbReference type="PROSITE" id="PS51456"/>
    </source>
</evidence>
<gene>
    <name evidence="9" type="ORF">ACOC_LOCUS1111</name>
</gene>
<dbReference type="Pfam" id="PF00784">
    <property type="entry name" value="MyTH4"/>
    <property type="match status" value="1"/>
</dbReference>